<gene>
    <name evidence="2" type="ORF">HJC23_008790</name>
</gene>
<evidence type="ECO:0000313" key="2">
    <source>
        <dbReference type="EMBL" id="KAL3790584.1"/>
    </source>
</evidence>
<feature type="compositionally biased region" description="Basic residues" evidence="1">
    <location>
        <begin position="225"/>
        <end position="236"/>
    </location>
</feature>
<keyword evidence="3" id="KW-1185">Reference proteome</keyword>
<feature type="compositionally biased region" description="Basic and acidic residues" evidence="1">
    <location>
        <begin position="55"/>
        <end position="66"/>
    </location>
</feature>
<feature type="region of interest" description="Disordered" evidence="1">
    <location>
        <begin position="1"/>
        <end position="111"/>
    </location>
</feature>
<protein>
    <submittedName>
        <fullName evidence="2">Uncharacterized protein</fullName>
    </submittedName>
</protein>
<feature type="region of interest" description="Disordered" evidence="1">
    <location>
        <begin position="136"/>
        <end position="155"/>
    </location>
</feature>
<dbReference type="EMBL" id="JABMIG020000125">
    <property type="protein sequence ID" value="KAL3790584.1"/>
    <property type="molecule type" value="Genomic_DNA"/>
</dbReference>
<accession>A0ABD3PR82</accession>
<proteinExistence type="predicted"/>
<feature type="compositionally biased region" description="Polar residues" evidence="1">
    <location>
        <begin position="84"/>
        <end position="93"/>
    </location>
</feature>
<reference evidence="2 3" key="1">
    <citation type="journal article" date="2020" name="G3 (Bethesda)">
        <title>Improved Reference Genome for Cyclotella cryptica CCMP332, a Model for Cell Wall Morphogenesis, Salinity Adaptation, and Lipid Production in Diatoms (Bacillariophyta).</title>
        <authorList>
            <person name="Roberts W.R."/>
            <person name="Downey K.M."/>
            <person name="Ruck E.C."/>
            <person name="Traller J.C."/>
            <person name="Alverson A.J."/>
        </authorList>
    </citation>
    <scope>NUCLEOTIDE SEQUENCE [LARGE SCALE GENOMIC DNA]</scope>
    <source>
        <strain evidence="2 3">CCMP332</strain>
    </source>
</reference>
<dbReference type="AlphaFoldDB" id="A0ABD3PR82"/>
<evidence type="ECO:0000313" key="3">
    <source>
        <dbReference type="Proteomes" id="UP001516023"/>
    </source>
</evidence>
<comment type="caution">
    <text evidence="2">The sequence shown here is derived from an EMBL/GenBank/DDBJ whole genome shotgun (WGS) entry which is preliminary data.</text>
</comment>
<evidence type="ECO:0000256" key="1">
    <source>
        <dbReference type="SAM" id="MobiDB-lite"/>
    </source>
</evidence>
<name>A0ABD3PR82_9STRA</name>
<feature type="region of interest" description="Disordered" evidence="1">
    <location>
        <begin position="193"/>
        <end position="248"/>
    </location>
</feature>
<organism evidence="2 3">
    <name type="scientific">Cyclotella cryptica</name>
    <dbReference type="NCBI Taxonomy" id="29204"/>
    <lineage>
        <taxon>Eukaryota</taxon>
        <taxon>Sar</taxon>
        <taxon>Stramenopiles</taxon>
        <taxon>Ochrophyta</taxon>
        <taxon>Bacillariophyta</taxon>
        <taxon>Coscinodiscophyceae</taxon>
        <taxon>Thalassiosirophycidae</taxon>
        <taxon>Stephanodiscales</taxon>
        <taxon>Stephanodiscaceae</taxon>
        <taxon>Cyclotella</taxon>
    </lineage>
</organism>
<sequence>MGSLGAGMGAALDKEGQAAGGSNEKEKGGKDKGKIVDNNGDDSGKEKPQEEEEKDGFVELITERQMSRRFAGVNEHTETLHTVPPSTSAPTDGTNKKHNSSGETRQEVVSQGYYAQGYDLMGFHQNNPFQTNVSRASQENEGMQPPTQAKQEADISKQTVTHNMAVIETQRSESPDEPPNTLRKTVHPEFFMEEQPLPPSPTSKHRKQSHQQKQSVKDQQQKAMQQHHQHQHHHQQAQHNDDYDDNPNHLYAEINVKQRPHPVTRQGSEGTASLAMTSISSLTGHGGFWRIGSTVVKPSSNAAEEENYFDYTNDDTLKEHRSRENSEGIIDRLASIVSQMFYTTCQCFEVNNGTVPTSPAVTKRESNNASVVDTKTLNETTVNGTNNAVITVTTLGGTTVGNKSEPTFSVPMEN</sequence>
<feature type="compositionally biased region" description="Basic and acidic residues" evidence="1">
    <location>
        <begin position="23"/>
        <end position="35"/>
    </location>
</feature>
<dbReference type="Proteomes" id="UP001516023">
    <property type="component" value="Unassembled WGS sequence"/>
</dbReference>